<reference evidence="3 4" key="2">
    <citation type="journal article" date="2013" name="Plant Cell Physiol.">
        <title>Rice Annotation Project Database (RAP-DB): an integrative and interactive database for rice genomics.</title>
        <authorList>
            <person name="Sakai H."/>
            <person name="Lee S.S."/>
            <person name="Tanaka T."/>
            <person name="Numa H."/>
            <person name="Kim J."/>
            <person name="Kawahara Y."/>
            <person name="Wakimoto H."/>
            <person name="Yang C.C."/>
            <person name="Iwamoto M."/>
            <person name="Abe T."/>
            <person name="Yamada Y."/>
            <person name="Muto A."/>
            <person name="Inokuchi H."/>
            <person name="Ikemura T."/>
            <person name="Matsumoto T."/>
            <person name="Sasaki T."/>
            <person name="Itoh T."/>
        </authorList>
    </citation>
    <scope>NUCLEOTIDE SEQUENCE [LARGE SCALE GENOMIC DNA]</scope>
    <source>
        <strain evidence="4">cv. Nipponbare</strain>
    </source>
</reference>
<feature type="compositionally biased region" description="Basic residues" evidence="1">
    <location>
        <begin position="91"/>
        <end position="101"/>
    </location>
</feature>
<dbReference type="AlphaFoldDB" id="A0A0P0XJZ9"/>
<dbReference type="InParanoid" id="A0A0P0XJZ9"/>
<dbReference type="Proteomes" id="UP000059680">
    <property type="component" value="Chromosome 9"/>
</dbReference>
<feature type="region of interest" description="Disordered" evidence="1">
    <location>
        <begin position="71"/>
        <end position="125"/>
    </location>
</feature>
<evidence type="ECO:0000313" key="4">
    <source>
        <dbReference type="Proteomes" id="UP000059680"/>
    </source>
</evidence>
<organism evidence="3 4">
    <name type="scientific">Oryza sativa subsp. japonica</name>
    <name type="common">Rice</name>
    <dbReference type="NCBI Taxonomy" id="39947"/>
    <lineage>
        <taxon>Eukaryota</taxon>
        <taxon>Viridiplantae</taxon>
        <taxon>Streptophyta</taxon>
        <taxon>Embryophyta</taxon>
        <taxon>Tracheophyta</taxon>
        <taxon>Spermatophyta</taxon>
        <taxon>Magnoliopsida</taxon>
        <taxon>Liliopsida</taxon>
        <taxon>Poales</taxon>
        <taxon>Poaceae</taxon>
        <taxon>BOP clade</taxon>
        <taxon>Oryzoideae</taxon>
        <taxon>Oryzeae</taxon>
        <taxon>Oryzinae</taxon>
        <taxon>Oryza</taxon>
        <taxon>Oryza sativa</taxon>
    </lineage>
</organism>
<keyword evidence="2" id="KW-0472">Membrane</keyword>
<dbReference type="PANTHER" id="PTHR34483:SF7">
    <property type="entry name" value="TRANSMEMBRANE PROTEIN"/>
    <property type="match status" value="1"/>
</dbReference>
<name>A0A0P0XJZ9_ORYSJ</name>
<feature type="compositionally biased region" description="Low complexity" evidence="1">
    <location>
        <begin position="108"/>
        <end position="117"/>
    </location>
</feature>
<gene>
    <name evidence="3" type="ordered locus">Os09g0129500</name>
    <name evidence="3" type="ORF">OSNPB_090129500</name>
</gene>
<feature type="transmembrane region" description="Helical" evidence="2">
    <location>
        <begin position="29"/>
        <end position="52"/>
    </location>
</feature>
<evidence type="ECO:0000313" key="3">
    <source>
        <dbReference type="EMBL" id="BAT06932.1"/>
    </source>
</evidence>
<dbReference type="PaxDb" id="39947-A0A0P0XJZ9"/>
<dbReference type="PANTHER" id="PTHR34483">
    <property type="entry name" value="OS09G0129800 PROTEIN"/>
    <property type="match status" value="1"/>
</dbReference>
<protein>
    <submittedName>
        <fullName evidence="3">Os09g0129500 protein</fullName>
    </submittedName>
</protein>
<reference evidence="4" key="1">
    <citation type="journal article" date="2005" name="Nature">
        <title>The map-based sequence of the rice genome.</title>
        <authorList>
            <consortium name="International rice genome sequencing project (IRGSP)"/>
            <person name="Matsumoto T."/>
            <person name="Wu J."/>
            <person name="Kanamori H."/>
            <person name="Katayose Y."/>
            <person name="Fujisawa M."/>
            <person name="Namiki N."/>
            <person name="Mizuno H."/>
            <person name="Yamamoto K."/>
            <person name="Antonio B.A."/>
            <person name="Baba T."/>
            <person name="Sakata K."/>
            <person name="Nagamura Y."/>
            <person name="Aoki H."/>
            <person name="Arikawa K."/>
            <person name="Arita K."/>
            <person name="Bito T."/>
            <person name="Chiden Y."/>
            <person name="Fujitsuka N."/>
            <person name="Fukunaka R."/>
            <person name="Hamada M."/>
            <person name="Harada C."/>
            <person name="Hayashi A."/>
            <person name="Hijishita S."/>
            <person name="Honda M."/>
            <person name="Hosokawa S."/>
            <person name="Ichikawa Y."/>
            <person name="Idonuma A."/>
            <person name="Iijima M."/>
            <person name="Ikeda M."/>
            <person name="Ikeno M."/>
            <person name="Ito K."/>
            <person name="Ito S."/>
            <person name="Ito T."/>
            <person name="Ito Y."/>
            <person name="Ito Y."/>
            <person name="Iwabuchi A."/>
            <person name="Kamiya K."/>
            <person name="Karasawa W."/>
            <person name="Kurita K."/>
            <person name="Katagiri S."/>
            <person name="Kikuta A."/>
            <person name="Kobayashi H."/>
            <person name="Kobayashi N."/>
            <person name="Machita K."/>
            <person name="Maehara T."/>
            <person name="Masukawa M."/>
            <person name="Mizubayashi T."/>
            <person name="Mukai Y."/>
            <person name="Nagasaki H."/>
            <person name="Nagata Y."/>
            <person name="Naito S."/>
            <person name="Nakashima M."/>
            <person name="Nakama Y."/>
            <person name="Nakamichi Y."/>
            <person name="Nakamura M."/>
            <person name="Meguro A."/>
            <person name="Negishi M."/>
            <person name="Ohta I."/>
            <person name="Ohta T."/>
            <person name="Okamoto M."/>
            <person name="Ono N."/>
            <person name="Saji S."/>
            <person name="Sakaguchi M."/>
            <person name="Sakai K."/>
            <person name="Shibata M."/>
            <person name="Shimokawa T."/>
            <person name="Song J."/>
            <person name="Takazaki Y."/>
            <person name="Terasawa K."/>
            <person name="Tsugane M."/>
            <person name="Tsuji K."/>
            <person name="Ueda S."/>
            <person name="Waki K."/>
            <person name="Yamagata H."/>
            <person name="Yamamoto M."/>
            <person name="Yamamoto S."/>
            <person name="Yamane H."/>
            <person name="Yoshiki S."/>
            <person name="Yoshihara R."/>
            <person name="Yukawa K."/>
            <person name="Zhong H."/>
            <person name="Yano M."/>
            <person name="Yuan Q."/>
            <person name="Ouyang S."/>
            <person name="Liu J."/>
            <person name="Jones K.M."/>
            <person name="Gansberger K."/>
            <person name="Moffat K."/>
            <person name="Hill J."/>
            <person name="Bera J."/>
            <person name="Fadrosh D."/>
            <person name="Jin S."/>
            <person name="Johri S."/>
            <person name="Kim M."/>
            <person name="Overton L."/>
            <person name="Reardon M."/>
            <person name="Tsitrin T."/>
            <person name="Vuong H."/>
            <person name="Weaver B."/>
            <person name="Ciecko A."/>
            <person name="Tallon L."/>
            <person name="Jackson J."/>
            <person name="Pai G."/>
            <person name="Aken S.V."/>
            <person name="Utterback T."/>
            <person name="Reidmuller S."/>
            <person name="Feldblyum T."/>
            <person name="Hsiao J."/>
            <person name="Zismann V."/>
            <person name="Iobst S."/>
            <person name="de Vazeille A.R."/>
            <person name="Buell C.R."/>
            <person name="Ying K."/>
            <person name="Li Y."/>
            <person name="Lu T."/>
            <person name="Huang Y."/>
            <person name="Zhao Q."/>
            <person name="Feng Q."/>
            <person name="Zhang L."/>
            <person name="Zhu J."/>
            <person name="Weng Q."/>
            <person name="Mu J."/>
            <person name="Lu Y."/>
            <person name="Fan D."/>
            <person name="Liu Y."/>
            <person name="Guan J."/>
            <person name="Zhang Y."/>
            <person name="Yu S."/>
            <person name="Liu X."/>
            <person name="Zhang Y."/>
            <person name="Hong G."/>
            <person name="Han B."/>
            <person name="Choisne N."/>
            <person name="Demange N."/>
            <person name="Orjeda G."/>
            <person name="Samain S."/>
            <person name="Cattolico L."/>
            <person name="Pelletier E."/>
            <person name="Couloux A."/>
            <person name="Segurens B."/>
            <person name="Wincker P."/>
            <person name="D'Hont A."/>
            <person name="Scarpelli C."/>
            <person name="Weissenbach J."/>
            <person name="Salanoubat M."/>
            <person name="Quetier F."/>
            <person name="Yu Y."/>
            <person name="Kim H.R."/>
            <person name="Rambo T."/>
            <person name="Currie J."/>
            <person name="Collura K."/>
            <person name="Luo M."/>
            <person name="Yang T."/>
            <person name="Ammiraju J.S.S."/>
            <person name="Engler F."/>
            <person name="Soderlund C."/>
            <person name="Wing R.A."/>
            <person name="Palmer L.E."/>
            <person name="de la Bastide M."/>
            <person name="Spiegel L."/>
            <person name="Nascimento L."/>
            <person name="Zutavern T."/>
            <person name="O'Shaughnessy A."/>
            <person name="Dike S."/>
            <person name="Dedhia N."/>
            <person name="Preston R."/>
            <person name="Balija V."/>
            <person name="McCombie W.R."/>
            <person name="Chow T."/>
            <person name="Chen H."/>
            <person name="Chung M."/>
            <person name="Chen C."/>
            <person name="Shaw J."/>
            <person name="Wu H."/>
            <person name="Hsiao K."/>
            <person name="Chao Y."/>
            <person name="Chu M."/>
            <person name="Cheng C."/>
            <person name="Hour A."/>
            <person name="Lee P."/>
            <person name="Lin S."/>
            <person name="Lin Y."/>
            <person name="Liou J."/>
            <person name="Liu S."/>
            <person name="Hsing Y."/>
            <person name="Raghuvanshi S."/>
            <person name="Mohanty A."/>
            <person name="Bharti A.K."/>
            <person name="Gaur A."/>
            <person name="Gupta V."/>
            <person name="Kumar D."/>
            <person name="Ravi V."/>
            <person name="Vij S."/>
            <person name="Kapur A."/>
            <person name="Khurana P."/>
            <person name="Khurana P."/>
            <person name="Khurana J.P."/>
            <person name="Tyagi A.K."/>
            <person name="Gaikwad K."/>
            <person name="Singh A."/>
            <person name="Dalal V."/>
            <person name="Srivastava S."/>
            <person name="Dixit A."/>
            <person name="Pal A.K."/>
            <person name="Ghazi I.A."/>
            <person name="Yadav M."/>
            <person name="Pandit A."/>
            <person name="Bhargava A."/>
            <person name="Sureshbabu K."/>
            <person name="Batra K."/>
            <person name="Sharma T.R."/>
            <person name="Mohapatra T."/>
            <person name="Singh N.K."/>
            <person name="Messing J."/>
            <person name="Nelson A.B."/>
            <person name="Fuks G."/>
            <person name="Kavchok S."/>
            <person name="Keizer G."/>
            <person name="Linton E."/>
            <person name="Llaca V."/>
            <person name="Song R."/>
            <person name="Tanyolac B."/>
            <person name="Young S."/>
            <person name="Ho-Il K."/>
            <person name="Hahn J.H."/>
            <person name="Sangsakoo G."/>
            <person name="Vanavichit A."/>
            <person name="de Mattos Luiz.A.T."/>
            <person name="Zimmer P.D."/>
            <person name="Malone G."/>
            <person name="Dellagostin O."/>
            <person name="de Oliveira A.C."/>
            <person name="Bevan M."/>
            <person name="Bancroft I."/>
            <person name="Minx P."/>
            <person name="Cordum H."/>
            <person name="Wilson R."/>
            <person name="Cheng Z."/>
            <person name="Jin W."/>
            <person name="Jiang J."/>
            <person name="Leong S.A."/>
            <person name="Iwama H."/>
            <person name="Gojobori T."/>
            <person name="Itoh T."/>
            <person name="Niimura Y."/>
            <person name="Fujii Y."/>
            <person name="Habara T."/>
            <person name="Sakai H."/>
            <person name="Sato Y."/>
            <person name="Wilson G."/>
            <person name="Kumar K."/>
            <person name="McCouch S."/>
            <person name="Juretic N."/>
            <person name="Hoen D."/>
            <person name="Wright S."/>
            <person name="Bruskiewich R."/>
            <person name="Bureau T."/>
            <person name="Miyao A."/>
            <person name="Hirochika H."/>
            <person name="Nishikawa T."/>
            <person name="Kadowaki K."/>
            <person name="Sugiura M."/>
            <person name="Burr B."/>
            <person name="Sasaki T."/>
        </authorList>
    </citation>
    <scope>NUCLEOTIDE SEQUENCE [LARGE SCALE GENOMIC DNA]</scope>
    <source>
        <strain evidence="4">cv. Nipponbare</strain>
    </source>
</reference>
<sequence length="125" mass="13311">MAARTSANFSSCFTFLKEALVLPTQNPKLFTPVFLLIALPSFLVLSTNVLFVQPLSMDMAELAIKLQTTDPLLAPGAPPQGDEGESQGSSHNHRHGHRTPGHIHGAPRWATRSAAGSGRSGRRGG</sequence>
<keyword evidence="2" id="KW-1133">Transmembrane helix</keyword>
<evidence type="ECO:0000256" key="1">
    <source>
        <dbReference type="SAM" id="MobiDB-lite"/>
    </source>
</evidence>
<dbReference type="Gramene" id="Os09t0129500-01">
    <property type="protein sequence ID" value="Os09t0129500-01"/>
    <property type="gene ID" value="Os09g0129500"/>
</dbReference>
<dbReference type="EMBL" id="AP014965">
    <property type="protein sequence ID" value="BAT06932.1"/>
    <property type="molecule type" value="Genomic_DNA"/>
</dbReference>
<keyword evidence="2" id="KW-0812">Transmembrane</keyword>
<evidence type="ECO:0000256" key="2">
    <source>
        <dbReference type="SAM" id="Phobius"/>
    </source>
</evidence>
<accession>A0A0P0XJZ9</accession>
<reference evidence="3 4" key="3">
    <citation type="journal article" date="2013" name="Rice">
        <title>Improvement of the Oryza sativa Nipponbare reference genome using next generation sequence and optical map data.</title>
        <authorList>
            <person name="Kawahara Y."/>
            <person name="de la Bastide M."/>
            <person name="Hamilton J.P."/>
            <person name="Kanamori H."/>
            <person name="McCombie W.R."/>
            <person name="Ouyang S."/>
            <person name="Schwartz D.C."/>
            <person name="Tanaka T."/>
            <person name="Wu J."/>
            <person name="Zhou S."/>
            <person name="Childs K.L."/>
            <person name="Davidson R.M."/>
            <person name="Lin H."/>
            <person name="Quesada-Ocampo L."/>
            <person name="Vaillancourt B."/>
            <person name="Sakai H."/>
            <person name="Lee S.S."/>
            <person name="Kim J."/>
            <person name="Numa H."/>
            <person name="Itoh T."/>
            <person name="Buell C.R."/>
            <person name="Matsumoto T."/>
        </authorList>
    </citation>
    <scope>NUCLEOTIDE SEQUENCE [LARGE SCALE GENOMIC DNA]</scope>
    <source>
        <strain evidence="4">cv. Nipponbare</strain>
    </source>
</reference>
<proteinExistence type="predicted"/>
<keyword evidence="4" id="KW-1185">Reference proteome</keyword>